<proteinExistence type="predicted"/>
<accession>A0ACB7IVC0</accession>
<gene>
    <name evidence="1" type="ORF">CCMSSC00406_0007205</name>
</gene>
<organism evidence="1 2">
    <name type="scientific">Pleurotus cornucopiae</name>
    <name type="common">Cornucopia mushroom</name>
    <dbReference type="NCBI Taxonomy" id="5321"/>
    <lineage>
        <taxon>Eukaryota</taxon>
        <taxon>Fungi</taxon>
        <taxon>Dikarya</taxon>
        <taxon>Basidiomycota</taxon>
        <taxon>Agaricomycotina</taxon>
        <taxon>Agaricomycetes</taxon>
        <taxon>Agaricomycetidae</taxon>
        <taxon>Agaricales</taxon>
        <taxon>Pleurotineae</taxon>
        <taxon>Pleurotaceae</taxon>
        <taxon>Pleurotus</taxon>
    </lineage>
</organism>
<reference evidence="1 2" key="1">
    <citation type="journal article" date="2021" name="Appl. Environ. Microbiol.">
        <title>Genetic linkage and physical mapping for an oyster mushroom Pleurotus cornucopiae and QTL analysis for the trait cap color.</title>
        <authorList>
            <person name="Zhang Y."/>
            <person name="Gao W."/>
            <person name="Sonnenberg A."/>
            <person name="Chen Q."/>
            <person name="Zhang J."/>
            <person name="Huang C."/>
        </authorList>
    </citation>
    <scope>NUCLEOTIDE SEQUENCE [LARGE SCALE GENOMIC DNA]</scope>
    <source>
        <strain evidence="1">CCMSSC00406</strain>
    </source>
</reference>
<evidence type="ECO:0000313" key="2">
    <source>
        <dbReference type="Proteomes" id="UP000824881"/>
    </source>
</evidence>
<evidence type="ECO:0000313" key="1">
    <source>
        <dbReference type="EMBL" id="KAG9221566.1"/>
    </source>
</evidence>
<sequence>MDPLSITAAVVSFVDVAVRIKESVDKIGQNRQTLKELTSDVIDELIELRKLCQHREGDLNRVRLDYDSIRSLENLQSELNSVLERCLKFLERRKRGRLSSLKACVSAWIKNAEIEGDILRLRDRVSSVHRRFSYITSLRMENNLLVVDSENRTMMNRMEGLVSQLLVDSQTSATNPAVLLDSANPDGVELQFLRLQVQRAVDRLGSDAPTHTSPKEEPQAAQRFYIHVQHCQPQSSLMRSVTIAVLQIIQLLEHPFSISFLDCLDRIFSLFFQLVDLGLIEDAAAITSWAITTYRLLMKTGTTSTTYLVGGLLNLPRIRSGAREGLDAAKSAVEVCRPMVATSRGDHLPLARCLRTYADHLVRNDCYDGGVKEALAGQCHAPDEYETWAVWEAAKEDSIILSSVRSITKTYAMAITEGFYWYRWANSLAYAGRYSEAAAVGVEAINCFTSFAEFGCSPVENYIMDIRETRSEWFSHISPATGQSYILTPIYESHTPDGSHTEAAADSTKKNLPTLFQLCPRDTQAVSIEAPPEPN</sequence>
<protein>
    <submittedName>
        <fullName evidence="1">Uncharacterized protein</fullName>
    </submittedName>
</protein>
<dbReference type="Proteomes" id="UP000824881">
    <property type="component" value="Unassembled WGS sequence"/>
</dbReference>
<name>A0ACB7IVC0_PLECO</name>
<keyword evidence="2" id="KW-1185">Reference proteome</keyword>
<dbReference type="EMBL" id="WQMT02000006">
    <property type="protein sequence ID" value="KAG9221566.1"/>
    <property type="molecule type" value="Genomic_DNA"/>
</dbReference>
<comment type="caution">
    <text evidence="1">The sequence shown here is derived from an EMBL/GenBank/DDBJ whole genome shotgun (WGS) entry which is preliminary data.</text>
</comment>